<evidence type="ECO:0000313" key="2">
    <source>
        <dbReference type="EMBL" id="MCW7530742.1"/>
    </source>
</evidence>
<name>A0AAW5VHE6_9LEPT</name>
<dbReference type="InterPro" id="IPR011051">
    <property type="entry name" value="RmlC_Cupin_sf"/>
</dbReference>
<dbReference type="EMBL" id="JAMQPM010000004">
    <property type="protein sequence ID" value="MCW7526869.1"/>
    <property type="molecule type" value="Genomic_DNA"/>
</dbReference>
<gene>
    <name evidence="1" type="ORF">ND861_10980</name>
    <name evidence="2" type="ORF">ND862_10985</name>
</gene>
<evidence type="ECO:0000313" key="3">
    <source>
        <dbReference type="Proteomes" id="UP001208540"/>
    </source>
</evidence>
<reference evidence="2 4" key="1">
    <citation type="submission" date="2022-06" db="EMBL/GenBank/DDBJ databases">
        <title>Leptospira isolates from biofilms formed at urban environments.</title>
        <authorList>
            <person name="Ribeiro P.S."/>
            <person name="Sousa T."/>
            <person name="Carvalho N."/>
            <person name="Aburjaile F."/>
            <person name="Neves F."/>
            <person name="Oliveira D."/>
            <person name="Blanco L."/>
            <person name="Lima J."/>
            <person name="Costa F."/>
            <person name="Brenig B."/>
            <person name="Soares S."/>
            <person name="Ramos R."/>
            <person name="Goes-Neto A."/>
            <person name="Matiuzzi M."/>
            <person name="Azevedo V."/>
            <person name="Ristow P."/>
        </authorList>
    </citation>
    <scope>NUCLEOTIDE SEQUENCE</scope>
    <source>
        <strain evidence="1 4">VSF19</strain>
        <strain evidence="2">VSF20</strain>
    </source>
</reference>
<comment type="caution">
    <text evidence="2">The sequence shown here is derived from an EMBL/GenBank/DDBJ whole genome shotgun (WGS) entry which is preliminary data.</text>
</comment>
<dbReference type="SUPFAM" id="SSF51182">
    <property type="entry name" value="RmlC-like cupins"/>
    <property type="match status" value="1"/>
</dbReference>
<accession>A0AAW5VHE6</accession>
<dbReference type="AlphaFoldDB" id="A0AAW5VHE6"/>
<dbReference type="InterPro" id="IPR014710">
    <property type="entry name" value="RmlC-like_jellyroll"/>
</dbReference>
<protein>
    <submittedName>
        <fullName evidence="2">dTDP-4-dehydrorhamnose 3,5-epimerase family protein</fullName>
    </submittedName>
</protein>
<evidence type="ECO:0000313" key="1">
    <source>
        <dbReference type="EMBL" id="MCW7526869.1"/>
    </source>
</evidence>
<proteinExistence type="predicted"/>
<dbReference type="Proteomes" id="UP001208912">
    <property type="component" value="Unassembled WGS sequence"/>
</dbReference>
<evidence type="ECO:0000313" key="4">
    <source>
        <dbReference type="Proteomes" id="UP001208912"/>
    </source>
</evidence>
<keyword evidence="4" id="KW-1185">Reference proteome</keyword>
<dbReference type="Proteomes" id="UP001208540">
    <property type="component" value="Unassembled WGS sequence"/>
</dbReference>
<sequence length="153" mass="17139">MIFKDFEEMQDITVTSLSIIKGLKGDVRHAMKKSDSSFTGFGEAYFSTIKNGEIKGWKRHNQATLNLVLAFGEVVLFAYDDRPTSKSYGFLAKIVISLGNYKRLTIGPGLWVAFSGSEELSAILNICDLEHDPSEADNREIGDELLPDLRRFI</sequence>
<dbReference type="Gene3D" id="2.60.120.10">
    <property type="entry name" value="Jelly Rolls"/>
    <property type="match status" value="1"/>
</dbReference>
<dbReference type="EMBL" id="JAMQPL010000004">
    <property type="protein sequence ID" value="MCW7530742.1"/>
    <property type="molecule type" value="Genomic_DNA"/>
</dbReference>
<organism evidence="2 3">
    <name type="scientific">Leptospira soteropolitanensis</name>
    <dbReference type="NCBI Taxonomy" id="2950025"/>
    <lineage>
        <taxon>Bacteria</taxon>
        <taxon>Pseudomonadati</taxon>
        <taxon>Spirochaetota</taxon>
        <taxon>Spirochaetia</taxon>
        <taxon>Leptospirales</taxon>
        <taxon>Leptospiraceae</taxon>
        <taxon>Leptospira</taxon>
    </lineage>
</organism>
<dbReference type="RefSeq" id="WP_265352075.1">
    <property type="nucleotide sequence ID" value="NZ_JAMQPL010000004.1"/>
</dbReference>